<evidence type="ECO:0008006" key="3">
    <source>
        <dbReference type="Google" id="ProtNLM"/>
    </source>
</evidence>
<name>A0A1N6DQY9_9BACT</name>
<evidence type="ECO:0000313" key="2">
    <source>
        <dbReference type="Proteomes" id="UP000185221"/>
    </source>
</evidence>
<evidence type="ECO:0000313" key="1">
    <source>
        <dbReference type="EMBL" id="SIN73186.1"/>
    </source>
</evidence>
<accession>A0A1N6DQY9</accession>
<dbReference type="AlphaFoldDB" id="A0A1N6DQY9"/>
<dbReference type="Proteomes" id="UP000185221">
    <property type="component" value="Unassembled WGS sequence"/>
</dbReference>
<dbReference type="RefSeq" id="WP_074223953.1">
    <property type="nucleotide sequence ID" value="NZ_FSRC01000001.1"/>
</dbReference>
<proteinExistence type="predicted"/>
<gene>
    <name evidence="1" type="ORF">SAMN05444394_1281</name>
</gene>
<dbReference type="STRING" id="226505.SAMN05444394_1281"/>
<protein>
    <recommendedName>
        <fullName evidence="3">Type IX secretion system membrane protein PorP/SprF</fullName>
    </recommendedName>
</protein>
<sequence>MKKILLIAIFITVWFSAFSQISNLSLGDPYEDYRDSIKTSDYPWRLPIMGGKLRDMGFDLPYPNGISVTYGYSSQQLTLNNLNVGFDPNNLTNVDGLARFRSIKANVNAVIARYDFYVLPFINFFGIAGHIESDTQVELGLPFDLKFSTQNAGTTIGWGTVVAGGIGPMVMAANFVQTWTFVPSLEKPSNTIVLDGRVGYMHRFPKHPEQNIVFLVGAQYLGLNPLSSGNADLEKLVGITPEGKKEAAEKLDNWYEGLDDPEKNVFGGVYQGLSNYLNNSEAGKIYYEFEKSLYYPVSMTAGFNYQLNHRFQFNAIYTFLGSRQQIVGGVTYRFGFRGKNLLRGLTL</sequence>
<dbReference type="OrthoDB" id="7593840at2"/>
<reference evidence="2" key="1">
    <citation type="submission" date="2016-11" db="EMBL/GenBank/DDBJ databases">
        <authorList>
            <person name="Varghese N."/>
            <person name="Submissions S."/>
        </authorList>
    </citation>
    <scope>NUCLEOTIDE SEQUENCE [LARGE SCALE GENOMIC DNA]</scope>
    <source>
        <strain evidence="2">DSM 15292</strain>
    </source>
</reference>
<organism evidence="1 2">
    <name type="scientific">Algoriphagus halophilus</name>
    <dbReference type="NCBI Taxonomy" id="226505"/>
    <lineage>
        <taxon>Bacteria</taxon>
        <taxon>Pseudomonadati</taxon>
        <taxon>Bacteroidota</taxon>
        <taxon>Cytophagia</taxon>
        <taxon>Cytophagales</taxon>
        <taxon>Cyclobacteriaceae</taxon>
        <taxon>Algoriphagus</taxon>
    </lineage>
</organism>
<dbReference type="EMBL" id="FSRC01000001">
    <property type="protein sequence ID" value="SIN73186.1"/>
    <property type="molecule type" value="Genomic_DNA"/>
</dbReference>
<keyword evidence="2" id="KW-1185">Reference proteome</keyword>